<keyword evidence="2" id="KW-1185">Reference proteome</keyword>
<name>A0ACC0TJT7_POPTR</name>
<accession>A0ACC0TJT7</accession>
<sequence>MQLSCFLFLQPLKKSFNLIS</sequence>
<protein>
    <submittedName>
        <fullName evidence="1">Uncharacterized protein</fullName>
    </submittedName>
</protein>
<comment type="caution">
    <text evidence="1">The sequence shown here is derived from an EMBL/GenBank/DDBJ whole genome shotgun (WGS) entry which is preliminary data.</text>
</comment>
<dbReference type="Proteomes" id="UP000006729">
    <property type="component" value="Chromosome 1"/>
</dbReference>
<organism evidence="1 2">
    <name type="scientific">Populus trichocarpa</name>
    <name type="common">Western balsam poplar</name>
    <name type="synonym">Populus balsamifera subsp. trichocarpa</name>
    <dbReference type="NCBI Taxonomy" id="3694"/>
    <lineage>
        <taxon>Eukaryota</taxon>
        <taxon>Viridiplantae</taxon>
        <taxon>Streptophyta</taxon>
        <taxon>Embryophyta</taxon>
        <taxon>Tracheophyta</taxon>
        <taxon>Spermatophyta</taxon>
        <taxon>Magnoliopsida</taxon>
        <taxon>eudicotyledons</taxon>
        <taxon>Gunneridae</taxon>
        <taxon>Pentapetalae</taxon>
        <taxon>rosids</taxon>
        <taxon>fabids</taxon>
        <taxon>Malpighiales</taxon>
        <taxon>Salicaceae</taxon>
        <taxon>Saliceae</taxon>
        <taxon>Populus</taxon>
    </lineage>
</organism>
<evidence type="ECO:0000313" key="1">
    <source>
        <dbReference type="EMBL" id="KAI9401837.1"/>
    </source>
</evidence>
<gene>
    <name evidence="1" type="ORF">POPTR_001G178600v4</name>
</gene>
<reference evidence="1 2" key="1">
    <citation type="journal article" date="2006" name="Science">
        <title>The genome of black cottonwood, Populus trichocarpa (Torr. &amp; Gray).</title>
        <authorList>
            <person name="Tuskan G.A."/>
            <person name="Difazio S."/>
            <person name="Jansson S."/>
            <person name="Bohlmann J."/>
            <person name="Grigoriev I."/>
            <person name="Hellsten U."/>
            <person name="Putnam N."/>
            <person name="Ralph S."/>
            <person name="Rombauts S."/>
            <person name="Salamov A."/>
            <person name="Schein J."/>
            <person name="Sterck L."/>
            <person name="Aerts A."/>
            <person name="Bhalerao R.R."/>
            <person name="Bhalerao R.P."/>
            <person name="Blaudez D."/>
            <person name="Boerjan W."/>
            <person name="Brun A."/>
            <person name="Brunner A."/>
            <person name="Busov V."/>
            <person name="Campbell M."/>
            <person name="Carlson J."/>
            <person name="Chalot M."/>
            <person name="Chapman J."/>
            <person name="Chen G.L."/>
            <person name="Cooper D."/>
            <person name="Coutinho P.M."/>
            <person name="Couturier J."/>
            <person name="Covert S."/>
            <person name="Cronk Q."/>
            <person name="Cunningham R."/>
            <person name="Davis J."/>
            <person name="Degroeve S."/>
            <person name="Dejardin A."/>
            <person name="Depamphilis C."/>
            <person name="Detter J."/>
            <person name="Dirks B."/>
            <person name="Dubchak I."/>
            <person name="Duplessis S."/>
            <person name="Ehlting J."/>
            <person name="Ellis B."/>
            <person name="Gendler K."/>
            <person name="Goodstein D."/>
            <person name="Gribskov M."/>
            <person name="Grimwood J."/>
            <person name="Groover A."/>
            <person name="Gunter L."/>
            <person name="Hamberger B."/>
            <person name="Heinze B."/>
            <person name="Helariutta Y."/>
            <person name="Henrissat B."/>
            <person name="Holligan D."/>
            <person name="Holt R."/>
            <person name="Huang W."/>
            <person name="Islam-Faridi N."/>
            <person name="Jones S."/>
            <person name="Jones-Rhoades M."/>
            <person name="Jorgensen R."/>
            <person name="Joshi C."/>
            <person name="Kangasjarvi J."/>
            <person name="Karlsson J."/>
            <person name="Kelleher C."/>
            <person name="Kirkpatrick R."/>
            <person name="Kirst M."/>
            <person name="Kohler A."/>
            <person name="Kalluri U."/>
            <person name="Larimer F."/>
            <person name="Leebens-Mack J."/>
            <person name="Leple J.C."/>
            <person name="Locascio P."/>
            <person name="Lou Y."/>
            <person name="Lucas S."/>
            <person name="Martin F."/>
            <person name="Montanini B."/>
            <person name="Napoli C."/>
            <person name="Nelson D.R."/>
            <person name="Nelson C."/>
            <person name="Nieminen K."/>
            <person name="Nilsson O."/>
            <person name="Pereda V."/>
            <person name="Peter G."/>
            <person name="Philippe R."/>
            <person name="Pilate G."/>
            <person name="Poliakov A."/>
            <person name="Razumovskaya J."/>
            <person name="Richardson P."/>
            <person name="Rinaldi C."/>
            <person name="Ritland K."/>
            <person name="Rouze P."/>
            <person name="Ryaboy D."/>
            <person name="Schmutz J."/>
            <person name="Schrader J."/>
            <person name="Segerman B."/>
            <person name="Shin H."/>
            <person name="Siddiqui A."/>
            <person name="Sterky F."/>
            <person name="Terry A."/>
            <person name="Tsai C.J."/>
            <person name="Uberbacher E."/>
            <person name="Unneberg P."/>
            <person name="Vahala J."/>
            <person name="Wall K."/>
            <person name="Wessler S."/>
            <person name="Yang G."/>
            <person name="Yin T."/>
            <person name="Douglas C."/>
            <person name="Marra M."/>
            <person name="Sandberg G."/>
            <person name="Van de Peer Y."/>
            <person name="Rokhsar D."/>
        </authorList>
    </citation>
    <scope>NUCLEOTIDE SEQUENCE [LARGE SCALE GENOMIC DNA]</scope>
    <source>
        <strain evidence="2">cv. Nisqually</strain>
    </source>
</reference>
<dbReference type="EMBL" id="CM009290">
    <property type="protein sequence ID" value="KAI9401837.1"/>
    <property type="molecule type" value="Genomic_DNA"/>
</dbReference>
<evidence type="ECO:0000313" key="2">
    <source>
        <dbReference type="Proteomes" id="UP000006729"/>
    </source>
</evidence>
<proteinExistence type="predicted"/>